<dbReference type="OrthoDB" id="6007214at2"/>
<dbReference type="KEGG" id="rta:Rta_29615"/>
<dbReference type="STRING" id="365046.Rta_29615"/>
<organism evidence="11 12">
    <name type="scientific">Ramlibacter tataouinensis (strain ATCC BAA-407 / DSM 14655 / LMG 21543 / TTB310)</name>
    <dbReference type="NCBI Taxonomy" id="365046"/>
    <lineage>
        <taxon>Bacteria</taxon>
        <taxon>Pseudomonadati</taxon>
        <taxon>Pseudomonadota</taxon>
        <taxon>Betaproteobacteria</taxon>
        <taxon>Burkholderiales</taxon>
        <taxon>Comamonadaceae</taxon>
        <taxon>Ramlibacter</taxon>
    </lineage>
</organism>
<proteinExistence type="predicted"/>
<gene>
    <name evidence="11" type="ordered locus">Rta_29615</name>
</gene>
<evidence type="ECO:0000256" key="3">
    <source>
        <dbReference type="ARBA" id="ARBA00022553"/>
    </source>
</evidence>
<dbReference type="GO" id="GO:0006355">
    <property type="term" value="P:regulation of DNA-templated transcription"/>
    <property type="evidence" value="ECO:0007669"/>
    <property type="project" value="InterPro"/>
</dbReference>
<keyword evidence="4" id="KW-0902">Two-component regulatory system</keyword>
<keyword evidence="6 8" id="KW-0238">DNA-binding</keyword>
<dbReference type="AlphaFoldDB" id="F5Y6J1"/>
<dbReference type="Gene3D" id="1.10.10.10">
    <property type="entry name" value="Winged helix-like DNA-binding domain superfamily/Winged helix DNA-binding domain"/>
    <property type="match status" value="1"/>
</dbReference>
<sequence>MVSVGLLDAFGGNAFDTESVLRQAGVAPAKFEDWELLSRALYRHHFDAIVFVIGDRDDQWRARLEKVRSQLLPMTWLLVVGRGRELAVCALEAGADDYLCHPLEVDIVRSRLAAALRRQHKLFNGQRTISCGPYLLDIPTHTLRLEKSSVPLTSREAALLALFFNNPGATIPRVDLAHSSGIVESVTSHAIEQQMYQLRRKLRRVAPRLVLSSSYGRGYVLHVTAEDQGRRTRTAGTAPSDASRSPSERM</sequence>
<dbReference type="eggNOG" id="COG0745">
    <property type="taxonomic scope" value="Bacteria"/>
</dbReference>
<dbReference type="PANTHER" id="PTHR48111:SF35">
    <property type="entry name" value="TRANSCRIPTIONAL REGULATORY PROTEIN QSEB"/>
    <property type="match status" value="1"/>
</dbReference>
<evidence type="ECO:0000256" key="6">
    <source>
        <dbReference type="ARBA" id="ARBA00023125"/>
    </source>
</evidence>
<dbReference type="PANTHER" id="PTHR48111">
    <property type="entry name" value="REGULATOR OF RPOS"/>
    <property type="match status" value="1"/>
</dbReference>
<evidence type="ECO:0000256" key="2">
    <source>
        <dbReference type="ARBA" id="ARBA00022490"/>
    </source>
</evidence>
<dbReference type="HOGENOM" id="CLU_1110680_0_0_4"/>
<keyword evidence="2" id="KW-0963">Cytoplasm</keyword>
<dbReference type="Gene3D" id="6.10.250.690">
    <property type="match status" value="1"/>
</dbReference>
<reference evidence="12" key="1">
    <citation type="submission" date="2006-01" db="EMBL/GenBank/DDBJ databases">
        <title>Genome of the cyst-dividing bacterium Ramlibacter tataouinensis.</title>
        <authorList>
            <person name="Barakat M."/>
            <person name="Ortet P."/>
            <person name="De Luca G."/>
            <person name="Jourlin-Castelli C."/>
            <person name="Ansaldi M."/>
            <person name="Py B."/>
            <person name="Fichant G."/>
            <person name="Coutinho P."/>
            <person name="Voulhoux R."/>
            <person name="Bastien O."/>
            <person name="Roy S."/>
            <person name="Marechal E."/>
            <person name="Henrissat B."/>
            <person name="Quentin Y."/>
            <person name="Noirot P."/>
            <person name="Filloux A."/>
            <person name="Mejean V."/>
            <person name="DuBow M."/>
            <person name="Barras F."/>
            <person name="Heulin T."/>
        </authorList>
    </citation>
    <scope>NUCLEOTIDE SEQUENCE [LARGE SCALE GENOMIC DNA]</scope>
    <source>
        <strain evidence="12">ATCC BAA-407 / DSM 14655 / LMG 21543 / TTB310</strain>
    </source>
</reference>
<dbReference type="SUPFAM" id="SSF46894">
    <property type="entry name" value="C-terminal effector domain of the bipartite response regulators"/>
    <property type="match status" value="1"/>
</dbReference>
<dbReference type="InterPro" id="IPR036388">
    <property type="entry name" value="WH-like_DNA-bd_sf"/>
</dbReference>
<dbReference type="Pfam" id="PF00486">
    <property type="entry name" value="Trans_reg_C"/>
    <property type="match status" value="1"/>
</dbReference>
<dbReference type="EMBL" id="CP000245">
    <property type="protein sequence ID" value="AEG94065.1"/>
    <property type="molecule type" value="Genomic_DNA"/>
</dbReference>
<feature type="DNA-binding region" description="OmpR/PhoB-type" evidence="8">
    <location>
        <begin position="126"/>
        <end position="223"/>
    </location>
</feature>
<evidence type="ECO:0000256" key="1">
    <source>
        <dbReference type="ARBA" id="ARBA00004496"/>
    </source>
</evidence>
<evidence type="ECO:0000256" key="4">
    <source>
        <dbReference type="ARBA" id="ARBA00023012"/>
    </source>
</evidence>
<feature type="domain" description="OmpR/PhoB-type" evidence="10">
    <location>
        <begin position="126"/>
        <end position="223"/>
    </location>
</feature>
<dbReference type="InterPro" id="IPR011006">
    <property type="entry name" value="CheY-like_superfamily"/>
</dbReference>
<dbReference type="PROSITE" id="PS51755">
    <property type="entry name" value="OMPR_PHOB"/>
    <property type="match status" value="1"/>
</dbReference>
<keyword evidence="3" id="KW-0597">Phosphoprotein</keyword>
<evidence type="ECO:0000256" key="8">
    <source>
        <dbReference type="PROSITE-ProRule" id="PRU01091"/>
    </source>
</evidence>
<evidence type="ECO:0000256" key="9">
    <source>
        <dbReference type="SAM" id="MobiDB-lite"/>
    </source>
</evidence>
<dbReference type="InterPro" id="IPR016032">
    <property type="entry name" value="Sig_transdc_resp-reg_C-effctor"/>
</dbReference>
<dbReference type="RefSeq" id="WP_013902296.1">
    <property type="nucleotide sequence ID" value="NC_015677.1"/>
</dbReference>
<dbReference type="CDD" id="cd00383">
    <property type="entry name" value="trans_reg_C"/>
    <property type="match status" value="1"/>
</dbReference>
<evidence type="ECO:0000313" key="11">
    <source>
        <dbReference type="EMBL" id="AEG94065.1"/>
    </source>
</evidence>
<comment type="subcellular location">
    <subcellularLocation>
        <location evidence="1">Cytoplasm</location>
    </subcellularLocation>
</comment>
<name>F5Y6J1_RAMTT</name>
<dbReference type="InterPro" id="IPR001867">
    <property type="entry name" value="OmpR/PhoB-type_DNA-bd"/>
</dbReference>
<dbReference type="GO" id="GO:0032993">
    <property type="term" value="C:protein-DNA complex"/>
    <property type="evidence" value="ECO:0007669"/>
    <property type="project" value="TreeGrafter"/>
</dbReference>
<accession>F5Y6J1</accession>
<feature type="region of interest" description="Disordered" evidence="9">
    <location>
        <begin position="226"/>
        <end position="250"/>
    </location>
</feature>
<evidence type="ECO:0000259" key="10">
    <source>
        <dbReference type="PROSITE" id="PS51755"/>
    </source>
</evidence>
<keyword evidence="5" id="KW-0805">Transcription regulation</keyword>
<dbReference type="SUPFAM" id="SSF52172">
    <property type="entry name" value="CheY-like"/>
    <property type="match status" value="1"/>
</dbReference>
<evidence type="ECO:0000256" key="7">
    <source>
        <dbReference type="ARBA" id="ARBA00023163"/>
    </source>
</evidence>
<dbReference type="InterPro" id="IPR039420">
    <property type="entry name" value="WalR-like"/>
</dbReference>
<keyword evidence="7" id="KW-0804">Transcription</keyword>
<reference evidence="11 12" key="2">
    <citation type="journal article" date="2011" name="PLoS ONE">
        <title>The Cyst-Dividing Bacterium Ramlibacter tataouinensis TTB310 Genome Reveals a Well-Stocked Toolbox for Adaptation to a Desert Environment.</title>
        <authorList>
            <person name="De Luca G."/>
            <person name="Barakat M."/>
            <person name="Ortet P."/>
            <person name="Fochesato S."/>
            <person name="Jourlin-Castelli C."/>
            <person name="Ansaldi M."/>
            <person name="Py B."/>
            <person name="Fichant G."/>
            <person name="Coutinho P.M."/>
            <person name="Voulhoux R."/>
            <person name="Bastien O."/>
            <person name="Marechal E."/>
            <person name="Henrissat B."/>
            <person name="Quentin Y."/>
            <person name="Noirot P."/>
            <person name="Filloux A."/>
            <person name="Mejean V."/>
            <person name="Dubow M.S."/>
            <person name="Barras F."/>
            <person name="Barbe V."/>
            <person name="Weissenbach J."/>
            <person name="Mihalcescu I."/>
            <person name="Vermeglio A."/>
            <person name="Achouak W."/>
            <person name="Heulin T."/>
        </authorList>
    </citation>
    <scope>NUCLEOTIDE SEQUENCE [LARGE SCALE GENOMIC DNA]</scope>
    <source>
        <strain evidence="12">ATCC BAA-407 / DSM 14655 / LMG 21543 / TTB310</strain>
    </source>
</reference>
<keyword evidence="12" id="KW-1185">Reference proteome</keyword>
<evidence type="ECO:0000313" key="12">
    <source>
        <dbReference type="Proteomes" id="UP000008385"/>
    </source>
</evidence>
<evidence type="ECO:0000256" key="5">
    <source>
        <dbReference type="ARBA" id="ARBA00023015"/>
    </source>
</evidence>
<dbReference type="SMART" id="SM00862">
    <property type="entry name" value="Trans_reg_C"/>
    <property type="match status" value="1"/>
</dbReference>
<feature type="compositionally biased region" description="Polar residues" evidence="9">
    <location>
        <begin position="234"/>
        <end position="250"/>
    </location>
</feature>
<dbReference type="Proteomes" id="UP000008385">
    <property type="component" value="Chromosome"/>
</dbReference>
<dbReference type="GO" id="GO:0005829">
    <property type="term" value="C:cytosol"/>
    <property type="evidence" value="ECO:0007669"/>
    <property type="project" value="TreeGrafter"/>
</dbReference>
<dbReference type="GO" id="GO:0000156">
    <property type="term" value="F:phosphorelay response regulator activity"/>
    <property type="evidence" value="ECO:0007669"/>
    <property type="project" value="TreeGrafter"/>
</dbReference>
<protein>
    <submittedName>
        <fullName evidence="11">Candidate response regulator, OmpR</fullName>
    </submittedName>
</protein>
<dbReference type="GO" id="GO:0000976">
    <property type="term" value="F:transcription cis-regulatory region binding"/>
    <property type="evidence" value="ECO:0007669"/>
    <property type="project" value="TreeGrafter"/>
</dbReference>